<evidence type="ECO:0000256" key="1">
    <source>
        <dbReference type="SAM" id="Phobius"/>
    </source>
</evidence>
<dbReference type="Gene3D" id="1.20.1730.10">
    <property type="entry name" value="Sodium/glucose cotransporter"/>
    <property type="match status" value="1"/>
</dbReference>
<dbReference type="OrthoDB" id="4424890at2"/>
<dbReference type="InterPro" id="IPR038728">
    <property type="entry name" value="YkvI-like"/>
</dbReference>
<keyword evidence="1" id="KW-1133">Transmembrane helix</keyword>
<feature type="transmembrane region" description="Helical" evidence="1">
    <location>
        <begin position="34"/>
        <end position="58"/>
    </location>
</feature>
<feature type="transmembrane region" description="Helical" evidence="1">
    <location>
        <begin position="325"/>
        <end position="345"/>
    </location>
</feature>
<dbReference type="PANTHER" id="PTHR37814:SF1">
    <property type="entry name" value="MEMBRANE PROTEIN"/>
    <property type="match status" value="1"/>
</dbReference>
<feature type="transmembrane region" description="Helical" evidence="1">
    <location>
        <begin position="221"/>
        <end position="245"/>
    </location>
</feature>
<protein>
    <submittedName>
        <fullName evidence="2">Uncharacterized membrane protein YkvI</fullName>
    </submittedName>
</protein>
<name>A0A1M6MPC3_9BACL</name>
<dbReference type="InterPro" id="IPR038377">
    <property type="entry name" value="Na/Glc_symporter_sf"/>
</dbReference>
<keyword evidence="1" id="KW-0472">Membrane</keyword>
<feature type="transmembrane region" description="Helical" evidence="1">
    <location>
        <begin position="12"/>
        <end position="28"/>
    </location>
</feature>
<feature type="transmembrane region" description="Helical" evidence="1">
    <location>
        <begin position="146"/>
        <end position="164"/>
    </location>
</feature>
<proteinExistence type="predicted"/>
<dbReference type="Proteomes" id="UP000184016">
    <property type="component" value="Unassembled WGS sequence"/>
</dbReference>
<dbReference type="EMBL" id="FRAF01000004">
    <property type="protein sequence ID" value="SHJ85284.1"/>
    <property type="molecule type" value="Genomic_DNA"/>
</dbReference>
<feature type="transmembrane region" description="Helical" evidence="1">
    <location>
        <begin position="117"/>
        <end position="134"/>
    </location>
</feature>
<feature type="transmembrane region" description="Helical" evidence="1">
    <location>
        <begin position="265"/>
        <end position="290"/>
    </location>
</feature>
<gene>
    <name evidence="2" type="ORF">SAMN05443507_104133</name>
</gene>
<dbReference type="STRING" id="1830138.SAMN05443507_104133"/>
<accession>A0A1M6MPC3</accession>
<feature type="transmembrane region" description="Helical" evidence="1">
    <location>
        <begin position="302"/>
        <end position="319"/>
    </location>
</feature>
<feature type="transmembrane region" description="Helical" evidence="1">
    <location>
        <begin position="184"/>
        <end position="209"/>
    </location>
</feature>
<keyword evidence="3" id="KW-1185">Reference proteome</keyword>
<dbReference type="RefSeq" id="WP_072873205.1">
    <property type="nucleotide sequence ID" value="NZ_FRAF01000004.1"/>
</dbReference>
<reference evidence="3" key="1">
    <citation type="submission" date="2016-11" db="EMBL/GenBank/DDBJ databases">
        <authorList>
            <person name="Varghese N."/>
            <person name="Submissions S."/>
        </authorList>
    </citation>
    <scope>NUCLEOTIDE SEQUENCE [LARGE SCALE GENOMIC DNA]</scope>
    <source>
        <strain evidence="3">USBA-503</strain>
    </source>
</reference>
<feature type="transmembrane region" description="Helical" evidence="1">
    <location>
        <begin position="86"/>
        <end position="105"/>
    </location>
</feature>
<dbReference type="AlphaFoldDB" id="A0A1M6MPC3"/>
<evidence type="ECO:0000313" key="3">
    <source>
        <dbReference type="Proteomes" id="UP000184016"/>
    </source>
</evidence>
<evidence type="ECO:0000313" key="2">
    <source>
        <dbReference type="EMBL" id="SHJ85284.1"/>
    </source>
</evidence>
<sequence length="354" mass="39600">MQDGSIWRSVQIACVYIGTVVGAGFASGREVDQFFVRFGIPAFSMVLLTTLLFIFFGYRMLRLGRILRAHTFRDATKVMFGKRGAWLIDILYVMMMFGLTVAMLAGAGELFRERLHAPYFLGVFLTALLSWFTVRHGIHGLMRANVIIVPLMVSFVIYVGWQTFLQHKWPVHSQWIISNTNPGFLHAVLSVLFYIGLNVGLSAGVLIPLGATAHHQKELKLGSLLGSLALGMMLLTVTFILLCYGQEARNYALPMAYVAAHAGAWLEWIFPLVLWAEIFSTIVSNVYALAFLSPDQGKQRRWLLPLILSLAGLLSAVGFKSIVQYGYTAFGCLSLLFLVALLRTYHAPFHREQI</sequence>
<dbReference type="PANTHER" id="PTHR37814">
    <property type="entry name" value="CONSERVED MEMBRANE PROTEIN"/>
    <property type="match status" value="1"/>
</dbReference>
<keyword evidence="1" id="KW-0812">Transmembrane</keyword>
<organism evidence="2 3">
    <name type="scientific">Alicyclobacillus tolerans</name>
    <dbReference type="NCBI Taxonomy" id="90970"/>
    <lineage>
        <taxon>Bacteria</taxon>
        <taxon>Bacillati</taxon>
        <taxon>Bacillota</taxon>
        <taxon>Bacilli</taxon>
        <taxon>Bacillales</taxon>
        <taxon>Alicyclobacillaceae</taxon>
        <taxon>Alicyclobacillus</taxon>
    </lineage>
</organism>